<gene>
    <name evidence="2" type="ORF">HHA01_24120</name>
</gene>
<dbReference type="SUPFAM" id="SSF52540">
    <property type="entry name" value="P-loop containing nucleoside triphosphate hydrolases"/>
    <property type="match status" value="1"/>
</dbReference>
<dbReference type="InterPro" id="IPR027417">
    <property type="entry name" value="P-loop_NTPase"/>
</dbReference>
<dbReference type="RefSeq" id="WP_141321107.1">
    <property type="nucleotide sequence ID" value="NZ_BJOC01000035.1"/>
</dbReference>
<dbReference type="Proteomes" id="UP000319812">
    <property type="component" value="Unassembled WGS sequence"/>
</dbReference>
<dbReference type="OrthoDB" id="9075305at2"/>
<dbReference type="EMBL" id="BJOC01000035">
    <property type="protein sequence ID" value="GED23435.1"/>
    <property type="molecule type" value="Genomic_DNA"/>
</dbReference>
<dbReference type="PANTHER" id="PTHR10605:SF56">
    <property type="entry name" value="BIFUNCTIONAL HEPARAN SULFATE N-DEACETYLASE_N-SULFOTRANSFERASE"/>
    <property type="match status" value="1"/>
</dbReference>
<evidence type="ECO:0000313" key="2">
    <source>
        <dbReference type="EMBL" id="GED23435.1"/>
    </source>
</evidence>
<protein>
    <recommendedName>
        <fullName evidence="4">Sulfotransferase</fullName>
    </recommendedName>
</protein>
<organism evidence="2 3">
    <name type="scientific">Halomonas halmophila</name>
    <dbReference type="NCBI Taxonomy" id="252"/>
    <lineage>
        <taxon>Bacteria</taxon>
        <taxon>Pseudomonadati</taxon>
        <taxon>Pseudomonadota</taxon>
        <taxon>Gammaproteobacteria</taxon>
        <taxon>Oceanospirillales</taxon>
        <taxon>Halomonadaceae</taxon>
        <taxon>Halomonas</taxon>
    </lineage>
</organism>
<name>A0A4Y4F3Y6_9GAMM</name>
<evidence type="ECO:0000256" key="1">
    <source>
        <dbReference type="ARBA" id="ARBA00022679"/>
    </source>
</evidence>
<evidence type="ECO:0000313" key="3">
    <source>
        <dbReference type="Proteomes" id="UP000319812"/>
    </source>
</evidence>
<dbReference type="PANTHER" id="PTHR10605">
    <property type="entry name" value="HEPARAN SULFATE SULFOTRANSFERASE"/>
    <property type="match status" value="1"/>
</dbReference>
<sequence>MNQVHFIGIGAMKAGTTWLHDYLKNHDEVLASPIKEMNFFTSHLRRKEYPHILNGFVSRYCEFSSSCDFKQPNQVEKLRNLSDRLAMEFNPYHYLNFFESRLSGQSAYGEISPSYADLGSEDFAYITRLCPNAKFIFIMRDPVSRLLSHIRFDKKLNQKLSISQLLEKAVNPSSVFQIRSRYDVTIKNLEKSVPKENIIYLFYESMFCNEEVARLCGFLGISNKNADFGKKKNKNDAMPYFDWDEGFVREIRESLSSTYDFCNYRFGRLIPDDWL</sequence>
<dbReference type="InterPro" id="IPR037359">
    <property type="entry name" value="NST/OST"/>
</dbReference>
<keyword evidence="3" id="KW-1185">Reference proteome</keyword>
<dbReference type="AlphaFoldDB" id="A0A4Y4F3Y6"/>
<keyword evidence="1" id="KW-0808">Transferase</keyword>
<reference evidence="2 3" key="1">
    <citation type="submission" date="2019-06" db="EMBL/GenBank/DDBJ databases">
        <title>Whole genome shotgun sequence of Halomonas halmophila NBRC 15537.</title>
        <authorList>
            <person name="Hosoyama A."/>
            <person name="Uohara A."/>
            <person name="Ohji S."/>
            <person name="Ichikawa N."/>
        </authorList>
    </citation>
    <scope>NUCLEOTIDE SEQUENCE [LARGE SCALE GENOMIC DNA]</scope>
    <source>
        <strain evidence="2 3">NBRC 15537</strain>
    </source>
</reference>
<proteinExistence type="predicted"/>
<dbReference type="Gene3D" id="3.40.50.300">
    <property type="entry name" value="P-loop containing nucleotide triphosphate hydrolases"/>
    <property type="match status" value="1"/>
</dbReference>
<comment type="caution">
    <text evidence="2">The sequence shown here is derived from an EMBL/GenBank/DDBJ whole genome shotgun (WGS) entry which is preliminary data.</text>
</comment>
<accession>A0A4Y4F3Y6</accession>
<dbReference type="Pfam" id="PF13469">
    <property type="entry name" value="Sulfotransfer_3"/>
    <property type="match status" value="1"/>
</dbReference>
<dbReference type="GO" id="GO:0008146">
    <property type="term" value="F:sulfotransferase activity"/>
    <property type="evidence" value="ECO:0007669"/>
    <property type="project" value="InterPro"/>
</dbReference>
<evidence type="ECO:0008006" key="4">
    <source>
        <dbReference type="Google" id="ProtNLM"/>
    </source>
</evidence>